<dbReference type="AlphaFoldDB" id="A0A3D9RZC5"/>
<sequence>MKTANEKKNQTAFETTPTSKSKNWNNRRRYSYITQYRFI</sequence>
<comment type="caution">
    <text evidence="2">The sequence shown here is derived from an EMBL/GenBank/DDBJ whole genome shotgun (WGS) entry which is preliminary data.</text>
</comment>
<protein>
    <submittedName>
        <fullName evidence="2">Uncharacterized protein</fullName>
    </submittedName>
</protein>
<organism evidence="2 3">
    <name type="scientific">Lutibacter oceani</name>
    <dbReference type="NCBI Taxonomy" id="1853311"/>
    <lineage>
        <taxon>Bacteria</taxon>
        <taxon>Pseudomonadati</taxon>
        <taxon>Bacteroidota</taxon>
        <taxon>Flavobacteriia</taxon>
        <taxon>Flavobacteriales</taxon>
        <taxon>Flavobacteriaceae</taxon>
        <taxon>Lutibacter</taxon>
    </lineage>
</organism>
<proteinExistence type="predicted"/>
<evidence type="ECO:0000313" key="2">
    <source>
        <dbReference type="EMBL" id="REE82914.1"/>
    </source>
</evidence>
<evidence type="ECO:0000256" key="1">
    <source>
        <dbReference type="SAM" id="MobiDB-lite"/>
    </source>
</evidence>
<dbReference type="Proteomes" id="UP000256429">
    <property type="component" value="Unassembled WGS sequence"/>
</dbReference>
<evidence type="ECO:0000313" key="3">
    <source>
        <dbReference type="Proteomes" id="UP000256429"/>
    </source>
</evidence>
<accession>A0A3D9RZC5</accession>
<gene>
    <name evidence="2" type="ORF">BX611_0189</name>
</gene>
<feature type="compositionally biased region" description="Polar residues" evidence="1">
    <location>
        <begin position="10"/>
        <end position="24"/>
    </location>
</feature>
<dbReference type="EMBL" id="QTTQ01000009">
    <property type="protein sequence ID" value="REE82914.1"/>
    <property type="molecule type" value="Genomic_DNA"/>
</dbReference>
<feature type="region of interest" description="Disordered" evidence="1">
    <location>
        <begin position="1"/>
        <end position="24"/>
    </location>
</feature>
<name>A0A3D9RZC5_9FLAO</name>
<keyword evidence="3" id="KW-1185">Reference proteome</keyword>
<reference evidence="2 3" key="1">
    <citation type="submission" date="2018-08" db="EMBL/GenBank/DDBJ databases">
        <title>Genomic Encyclopedia of Type Strains, Phase III (KMG-III): the genomes of soil and plant-associated and newly described type strains.</title>
        <authorList>
            <person name="Whitman W."/>
        </authorList>
    </citation>
    <scope>NUCLEOTIDE SEQUENCE [LARGE SCALE GENOMIC DNA]</scope>
    <source>
        <strain evidence="2 3">325-5</strain>
    </source>
</reference>